<comment type="caution">
    <text evidence="1">The sequence shown here is derived from an EMBL/GenBank/DDBJ whole genome shotgun (WGS) entry which is preliminary data.</text>
</comment>
<dbReference type="RefSeq" id="WP_052807061.1">
    <property type="nucleotide sequence ID" value="NZ_JAUSUN010000008.1"/>
</dbReference>
<sequence length="74" mass="8410">MKYYEMRMEIMLIPLKNGYLKVFVSGFDRLGTWGHSVAVFNGISATAKGFNKKRTIVQSIAKLHKSLEEKSGEK</sequence>
<evidence type="ECO:0000313" key="1">
    <source>
        <dbReference type="EMBL" id="MDQ0413498.1"/>
    </source>
</evidence>
<dbReference type="EMBL" id="JAUSUN010000008">
    <property type="protein sequence ID" value="MDQ0413498.1"/>
    <property type="molecule type" value="Genomic_DNA"/>
</dbReference>
<keyword evidence="2" id="KW-1185">Reference proteome</keyword>
<evidence type="ECO:0000313" key="2">
    <source>
        <dbReference type="Proteomes" id="UP001242313"/>
    </source>
</evidence>
<accession>A0ABU0FVS0</accession>
<protein>
    <submittedName>
        <fullName evidence="1">Uncharacterized protein</fullName>
    </submittedName>
</protein>
<proteinExistence type="predicted"/>
<organism evidence="1 2">
    <name type="scientific">Mesobacillus stamsii</name>
    <dbReference type="NCBI Taxonomy" id="225347"/>
    <lineage>
        <taxon>Bacteria</taxon>
        <taxon>Bacillati</taxon>
        <taxon>Bacillota</taxon>
        <taxon>Bacilli</taxon>
        <taxon>Bacillales</taxon>
        <taxon>Bacillaceae</taxon>
        <taxon>Mesobacillus</taxon>
    </lineage>
</organism>
<name>A0ABU0FVS0_9BACI</name>
<reference evidence="1 2" key="1">
    <citation type="submission" date="2023-07" db="EMBL/GenBank/DDBJ databases">
        <title>Genomic Encyclopedia of Type Strains, Phase IV (KMG-IV): sequencing the most valuable type-strain genomes for metagenomic binning, comparative biology and taxonomic classification.</title>
        <authorList>
            <person name="Goeker M."/>
        </authorList>
    </citation>
    <scope>NUCLEOTIDE SEQUENCE [LARGE SCALE GENOMIC DNA]</scope>
    <source>
        <strain evidence="1 2">DSM 19598</strain>
    </source>
</reference>
<dbReference type="Proteomes" id="UP001242313">
    <property type="component" value="Unassembled WGS sequence"/>
</dbReference>
<gene>
    <name evidence="1" type="ORF">J2S25_001702</name>
</gene>